<dbReference type="GO" id="GO:0005829">
    <property type="term" value="C:cytosol"/>
    <property type="evidence" value="ECO:0007669"/>
    <property type="project" value="TreeGrafter"/>
</dbReference>
<dbReference type="GO" id="GO:0000725">
    <property type="term" value="P:recombinational repair"/>
    <property type="evidence" value="ECO:0007669"/>
    <property type="project" value="TreeGrafter"/>
</dbReference>
<dbReference type="Pfam" id="PF13538">
    <property type="entry name" value="UvrD_C_2"/>
    <property type="match status" value="1"/>
</dbReference>
<feature type="binding site" evidence="5">
    <location>
        <begin position="200"/>
        <end position="207"/>
    </location>
    <ligand>
        <name>ATP</name>
        <dbReference type="ChEBI" id="CHEBI:30616"/>
    </ligand>
</feature>
<dbReference type="InterPro" id="IPR027785">
    <property type="entry name" value="UvrD-like_helicase_C"/>
</dbReference>
<name>A0A078MR63_9MICC</name>
<evidence type="ECO:0000256" key="3">
    <source>
        <dbReference type="ARBA" id="ARBA00022806"/>
    </source>
</evidence>
<dbReference type="Gene3D" id="3.40.50.300">
    <property type="entry name" value="P-loop containing nucleotide triphosphate hydrolases"/>
    <property type="match status" value="3"/>
</dbReference>
<keyword evidence="2 5" id="KW-0378">Hydrolase</keyword>
<evidence type="ECO:0000256" key="4">
    <source>
        <dbReference type="ARBA" id="ARBA00022840"/>
    </source>
</evidence>
<dbReference type="GO" id="GO:0043138">
    <property type="term" value="F:3'-5' DNA helicase activity"/>
    <property type="evidence" value="ECO:0007669"/>
    <property type="project" value="TreeGrafter"/>
</dbReference>
<feature type="domain" description="UvrD-like helicase ATP-binding" evidence="6">
    <location>
        <begin position="179"/>
        <end position="522"/>
    </location>
</feature>
<dbReference type="InterPro" id="IPR000212">
    <property type="entry name" value="DNA_helicase_UvrD/REP"/>
</dbReference>
<proteinExistence type="predicted"/>
<dbReference type="Pfam" id="PF00580">
    <property type="entry name" value="UvrD-helicase"/>
    <property type="match status" value="1"/>
</dbReference>
<dbReference type="EMBL" id="LN483072">
    <property type="protein sequence ID" value="CEA09678.1"/>
    <property type="molecule type" value="Genomic_DNA"/>
</dbReference>
<dbReference type="PATRIC" id="fig|1461584.3.peg.3025"/>
<evidence type="ECO:0000256" key="2">
    <source>
        <dbReference type="ARBA" id="ARBA00022801"/>
    </source>
</evidence>
<keyword evidence="1 5" id="KW-0547">Nucleotide-binding</keyword>
<dbReference type="GO" id="GO:0003677">
    <property type="term" value="F:DNA binding"/>
    <property type="evidence" value="ECO:0007669"/>
    <property type="project" value="InterPro"/>
</dbReference>
<evidence type="ECO:0000259" key="6">
    <source>
        <dbReference type="PROSITE" id="PS51198"/>
    </source>
</evidence>
<organism evidence="7">
    <name type="scientific">Arthrobacter saudimassiliensis</name>
    <dbReference type="NCBI Taxonomy" id="1461584"/>
    <lineage>
        <taxon>Bacteria</taxon>
        <taxon>Bacillati</taxon>
        <taxon>Actinomycetota</taxon>
        <taxon>Actinomycetes</taxon>
        <taxon>Micrococcales</taxon>
        <taxon>Micrococcaceae</taxon>
        <taxon>Arthrobacter</taxon>
    </lineage>
</organism>
<protein>
    <submittedName>
        <fullName evidence="7">Helicase IV</fullName>
    </submittedName>
</protein>
<dbReference type="PROSITE" id="PS51198">
    <property type="entry name" value="UVRD_HELICASE_ATP_BIND"/>
    <property type="match status" value="1"/>
</dbReference>
<evidence type="ECO:0000256" key="5">
    <source>
        <dbReference type="PROSITE-ProRule" id="PRU00560"/>
    </source>
</evidence>
<dbReference type="PANTHER" id="PTHR11070">
    <property type="entry name" value="UVRD / RECB / PCRA DNA HELICASE FAMILY MEMBER"/>
    <property type="match status" value="1"/>
</dbReference>
<sequence>MTIESMDAKMSKSEELAVEQAYFDTAAEARQATVSSRTAANWSAGTAAERRAFQRVFDAAEPSFPDANVAFGRMDLEDGEVYYIGRQRVHDEEKQLLVLNWQAPAAAAYNQATARDPQGLLRKRAFTAENNRILDFQDTVFKELAEAVAELEQWESPDDALLDAMALKRSGQMTDIVRTIQAAQDKVVRMDKDRLLIVQGGPGTGKTAVALHRVSWILFNYQEQVKPQDVLVVGPNPTFTRYIKRVLPDLGDNDVVQKALPELLAHGVKVSGTEPDEVAAVKGSAVMADLIVVGLNDRIREPKAPVRIQLRGSGRLVDIPVAAIAELIRHFRSEPYLEGRMRLRAALVELANAELRVPGKSASADLLDPKSLESVLSGMWPQLSPPQYIRELLGSRDRIIRAAAGTDLRASEVSLLHRPMAGSISAEPWTLADLALIDEAAEAMHGEQELFHHIVVDEAQDLSEMQLMAIRRRSRKGSMTIVGDIAQSTGPTAMDSWSRVKDFLRSSLPADVVELEHGYRVPREVFALAEPVLKVAAPSVAPPKVIRSAGDGPQFTAEDPENLPAELAKIVLHHSGRGRFVGVIAVEEKWDEIRAAFRHEDIQWSESSSGGLSNAINLVSPEASKGLEFDAVIVVDPQSILDRPHGERLLYIALTRTTTRLDIVYPTGTLPGLLGGTASPDYVEGEPGQLTLMDVGAPVQHTLPLPAPLLRVPVAEPAQPLGPALAPVSAAPMPQSGATDAPTEAVEALGPIEQRMVVATAQIFAEEMTRSVQPNLRQAVLRELGRIISAG</sequence>
<dbReference type="InterPro" id="IPR027417">
    <property type="entry name" value="P-loop_NTPase"/>
</dbReference>
<dbReference type="GO" id="GO:0016787">
    <property type="term" value="F:hydrolase activity"/>
    <property type="evidence" value="ECO:0007669"/>
    <property type="project" value="UniProtKB-UniRule"/>
</dbReference>
<evidence type="ECO:0000313" key="7">
    <source>
        <dbReference type="EMBL" id="CEA09678.1"/>
    </source>
</evidence>
<reference evidence="7" key="1">
    <citation type="submission" date="2014-07" db="EMBL/GenBank/DDBJ databases">
        <authorList>
            <person name="Urmite Genomes Urmite Genomes"/>
        </authorList>
    </citation>
    <scope>NUCLEOTIDE SEQUENCE</scope>
    <source>
        <strain evidence="7">11W110_air</strain>
    </source>
</reference>
<dbReference type="PANTHER" id="PTHR11070:SF45">
    <property type="entry name" value="DNA 3'-5' HELICASE"/>
    <property type="match status" value="1"/>
</dbReference>
<keyword evidence="3 5" id="KW-0347">Helicase</keyword>
<dbReference type="InterPro" id="IPR014016">
    <property type="entry name" value="UvrD-like_ATP-bd"/>
</dbReference>
<dbReference type="SUPFAM" id="SSF52540">
    <property type="entry name" value="P-loop containing nucleoside triphosphate hydrolases"/>
    <property type="match status" value="1"/>
</dbReference>
<keyword evidence="4 5" id="KW-0067">ATP-binding</keyword>
<accession>A0A078MR63</accession>
<dbReference type="GO" id="GO:0005524">
    <property type="term" value="F:ATP binding"/>
    <property type="evidence" value="ECO:0007669"/>
    <property type="project" value="UniProtKB-UniRule"/>
</dbReference>
<evidence type="ECO:0000256" key="1">
    <source>
        <dbReference type="ARBA" id="ARBA00022741"/>
    </source>
</evidence>
<gene>
    <name evidence="7" type="primary">helD_2</name>
    <name evidence="7" type="ORF">BN1051_03050</name>
</gene>
<dbReference type="AlphaFoldDB" id="A0A078MR63"/>